<dbReference type="PROSITE" id="PS51782">
    <property type="entry name" value="LYSM"/>
    <property type="match status" value="1"/>
</dbReference>
<evidence type="ECO:0000259" key="4">
    <source>
        <dbReference type="PROSITE" id="PS51782"/>
    </source>
</evidence>
<dbReference type="Pfam" id="PF01476">
    <property type="entry name" value="LysM"/>
    <property type="match status" value="1"/>
</dbReference>
<keyword evidence="6" id="KW-1185">Reference proteome</keyword>
<keyword evidence="2" id="KW-0812">Transmembrane</keyword>
<dbReference type="EMBL" id="CP136862">
    <property type="protein sequence ID" value="WOJ88763.1"/>
    <property type="molecule type" value="Genomic_DNA"/>
</dbReference>
<organism evidence="5 6">
    <name type="scientific">Methylocapsa polymorpha</name>
    <dbReference type="NCBI Taxonomy" id="3080828"/>
    <lineage>
        <taxon>Bacteria</taxon>
        <taxon>Pseudomonadati</taxon>
        <taxon>Pseudomonadota</taxon>
        <taxon>Alphaproteobacteria</taxon>
        <taxon>Hyphomicrobiales</taxon>
        <taxon>Beijerinckiaceae</taxon>
        <taxon>Methylocapsa</taxon>
    </lineage>
</organism>
<gene>
    <name evidence="5" type="ORF">RZS28_13195</name>
</gene>
<dbReference type="InterPro" id="IPR036779">
    <property type="entry name" value="LysM_dom_sf"/>
</dbReference>
<protein>
    <submittedName>
        <fullName evidence="5">Sulfite exporter TauE/SafE family protein</fullName>
    </submittedName>
</protein>
<dbReference type="InterPro" id="IPR006121">
    <property type="entry name" value="HMA_dom"/>
</dbReference>
<feature type="transmembrane region" description="Helical" evidence="2">
    <location>
        <begin position="277"/>
        <end position="295"/>
    </location>
</feature>
<feature type="transmembrane region" description="Helical" evidence="2">
    <location>
        <begin position="307"/>
        <end position="328"/>
    </location>
</feature>
<feature type="region of interest" description="Disordered" evidence="1">
    <location>
        <begin position="509"/>
        <end position="540"/>
    </location>
</feature>
<dbReference type="SMART" id="SM00257">
    <property type="entry name" value="LysM"/>
    <property type="match status" value="1"/>
</dbReference>
<dbReference type="InterPro" id="IPR036163">
    <property type="entry name" value="HMA_dom_sf"/>
</dbReference>
<feature type="transmembrane region" description="Helical" evidence="2">
    <location>
        <begin position="194"/>
        <end position="215"/>
    </location>
</feature>
<dbReference type="Pfam" id="PF13386">
    <property type="entry name" value="DsbD_2"/>
    <property type="match status" value="1"/>
</dbReference>
<sequence>MSVHGVSFHARGMHCPGCEHVIEDSVRKLRGVRKVKADYPTETVAVVFDPASTNIEEICAAVAQKGYRCFLPDDIPAPPNRVKKLAGLILGLAGILLIIFLDAEFISPSGAPDIGKHMGYGLIFVLGLLTGFHCVGMCGGFVLSYTASDARLGRQSYLSHVLYGAGKTLSYTGIGAMFGLLGAIIAFTPLLRGAAGMIAGAFLIIFGLNMLGLFAPLRRIRITMPAFLVRFVGRRTRSYNRPFVIGLLNGLMIACGPLQAMYVMAAGTGSAVEGAKMLFTFGVGTLPVLLSFGVLSTFISGALTHQLLKLSGAIVIILGAVMINRGLILTGSGYDLRALIDAASRASRSTPPSMSMDASQTAVQTIVMDVTRSGYSPNHFILRKGAPVRWIINGEEITTCNRRILAPKLGLEFDVKKGPQVIEFTPMEEGVIPWSCWMGMLHGAFEVIGEPPAEPGQPAAVPNAPAEASPAPALINPAAPAQALVGSYRIEAGDSLQRIAAKLYHDPQGWPGIAKANPGLDPRRLRPGQVIKLPRPAPKS</sequence>
<proteinExistence type="predicted"/>
<dbReference type="PROSITE" id="PS50846">
    <property type="entry name" value="HMA_2"/>
    <property type="match status" value="1"/>
</dbReference>
<evidence type="ECO:0000256" key="2">
    <source>
        <dbReference type="SAM" id="Phobius"/>
    </source>
</evidence>
<dbReference type="PANTHER" id="PTHR42208">
    <property type="entry name" value="HEAVY METAL TRANSPORTER-RELATED"/>
    <property type="match status" value="1"/>
</dbReference>
<evidence type="ECO:0000313" key="6">
    <source>
        <dbReference type="Proteomes" id="UP001626536"/>
    </source>
</evidence>
<dbReference type="RefSeq" id="WP_407338200.1">
    <property type="nucleotide sequence ID" value="NZ_CP136862.1"/>
</dbReference>
<dbReference type="InterPro" id="IPR008972">
    <property type="entry name" value="Cupredoxin"/>
</dbReference>
<dbReference type="SUPFAM" id="SSF54106">
    <property type="entry name" value="LysM domain"/>
    <property type="match status" value="1"/>
</dbReference>
<feature type="transmembrane region" description="Helical" evidence="2">
    <location>
        <begin position="243"/>
        <end position="265"/>
    </location>
</feature>
<keyword evidence="2" id="KW-0472">Membrane</keyword>
<feature type="domain" description="HMA" evidence="3">
    <location>
        <begin position="4"/>
        <end position="70"/>
    </location>
</feature>
<dbReference type="PANTHER" id="PTHR42208:SF1">
    <property type="entry name" value="HEAVY METAL TRANSPORTER"/>
    <property type="match status" value="1"/>
</dbReference>
<reference evidence="5 6" key="1">
    <citation type="submission" date="2023-10" db="EMBL/GenBank/DDBJ databases">
        <title>Novel methanotroph of the genus Methylocapsa from a subarctic wetland.</title>
        <authorList>
            <person name="Belova S.E."/>
            <person name="Oshkin I.Y."/>
            <person name="Miroshnikov K."/>
            <person name="Dedysh S.N."/>
        </authorList>
    </citation>
    <scope>NUCLEOTIDE SEQUENCE [LARGE SCALE GENOMIC DNA]</scope>
    <source>
        <strain evidence="5 6">RX1</strain>
    </source>
</reference>
<feature type="transmembrane region" description="Helical" evidence="2">
    <location>
        <begin position="85"/>
        <end position="106"/>
    </location>
</feature>
<dbReference type="CDD" id="cd00371">
    <property type="entry name" value="HMA"/>
    <property type="match status" value="1"/>
</dbReference>
<dbReference type="Gene3D" id="3.10.350.10">
    <property type="entry name" value="LysM domain"/>
    <property type="match status" value="1"/>
</dbReference>
<dbReference type="Pfam" id="PF00403">
    <property type="entry name" value="HMA"/>
    <property type="match status" value="1"/>
</dbReference>
<evidence type="ECO:0000256" key="1">
    <source>
        <dbReference type="SAM" id="MobiDB-lite"/>
    </source>
</evidence>
<dbReference type="SUPFAM" id="SSF49503">
    <property type="entry name" value="Cupredoxins"/>
    <property type="match status" value="1"/>
</dbReference>
<dbReference type="Proteomes" id="UP001626536">
    <property type="component" value="Chromosome"/>
</dbReference>
<evidence type="ECO:0000259" key="3">
    <source>
        <dbReference type="PROSITE" id="PS50846"/>
    </source>
</evidence>
<feature type="transmembrane region" description="Helical" evidence="2">
    <location>
        <begin position="118"/>
        <end position="147"/>
    </location>
</feature>
<dbReference type="SUPFAM" id="SSF55008">
    <property type="entry name" value="HMA, heavy metal-associated domain"/>
    <property type="match status" value="1"/>
</dbReference>
<accession>A0ABZ0HQD2</accession>
<keyword evidence="2" id="KW-1133">Transmembrane helix</keyword>
<feature type="transmembrane region" description="Helical" evidence="2">
    <location>
        <begin position="168"/>
        <end position="188"/>
    </location>
</feature>
<dbReference type="Gene3D" id="3.30.70.100">
    <property type="match status" value="1"/>
</dbReference>
<dbReference type="CDD" id="cd00118">
    <property type="entry name" value="LysM"/>
    <property type="match status" value="1"/>
</dbReference>
<dbReference type="Gene3D" id="2.60.40.420">
    <property type="entry name" value="Cupredoxins - blue copper proteins"/>
    <property type="match status" value="1"/>
</dbReference>
<feature type="domain" description="LysM" evidence="4">
    <location>
        <begin position="486"/>
        <end position="533"/>
    </location>
</feature>
<evidence type="ECO:0000313" key="5">
    <source>
        <dbReference type="EMBL" id="WOJ88763.1"/>
    </source>
</evidence>
<dbReference type="InterPro" id="IPR039447">
    <property type="entry name" value="UreH-like_TM_dom"/>
</dbReference>
<name>A0ABZ0HQD2_9HYPH</name>
<dbReference type="InterPro" id="IPR018392">
    <property type="entry name" value="LysM"/>
</dbReference>